<dbReference type="Gene3D" id="1.10.287.70">
    <property type="match status" value="1"/>
</dbReference>
<evidence type="ECO:0000313" key="2">
    <source>
        <dbReference type="EMBL" id="XBM49497.1"/>
    </source>
</evidence>
<name>A0AAU7GFM9_9MICO</name>
<feature type="transmembrane region" description="Helical" evidence="1">
    <location>
        <begin position="108"/>
        <end position="128"/>
    </location>
</feature>
<keyword evidence="1" id="KW-0812">Transmembrane</keyword>
<evidence type="ECO:0000256" key="1">
    <source>
        <dbReference type="SAM" id="Phobius"/>
    </source>
</evidence>
<feature type="transmembrane region" description="Helical" evidence="1">
    <location>
        <begin position="207"/>
        <end position="228"/>
    </location>
</feature>
<sequence length="232" mass="25544">MSKQDARRARSVAPEHRWPAVVGTVIALAAYALLPSVIPAIARYSVVAVCGLMVVALILYNPHRFTRESKWSRRAEIAVAVLILVANQIAFVETVVRLLNKHGNGSEILLASLQVWVTNAIAFALVFWTMDRGGPVARVTLPRSELPLADFRFPQDEDDDTIDEVARGSSGRMDWVPNYIDYFYFSLANSMAFSATDTMPLTHRAKLLMALEAFAGFVLLALVIARAVSLIG</sequence>
<organism evidence="2">
    <name type="scientific">Leifsonia sp. NPDC080035</name>
    <dbReference type="NCBI Taxonomy" id="3143936"/>
    <lineage>
        <taxon>Bacteria</taxon>
        <taxon>Bacillati</taxon>
        <taxon>Actinomycetota</taxon>
        <taxon>Actinomycetes</taxon>
        <taxon>Micrococcales</taxon>
        <taxon>Microbacteriaceae</taxon>
        <taxon>Leifsonia</taxon>
    </lineage>
</organism>
<reference evidence="2" key="1">
    <citation type="submission" date="2024-05" db="EMBL/GenBank/DDBJ databases">
        <title>The Natural Products Discovery Center: Release of the First 8490 Sequenced Strains for Exploring Actinobacteria Biosynthetic Diversity.</title>
        <authorList>
            <person name="Kalkreuter E."/>
            <person name="Kautsar S.A."/>
            <person name="Yang D."/>
            <person name="Bader C.D."/>
            <person name="Teijaro C.N."/>
            <person name="Fluegel L."/>
            <person name="Davis C.M."/>
            <person name="Simpson J.R."/>
            <person name="Lauterbach L."/>
            <person name="Steele A.D."/>
            <person name="Gui C."/>
            <person name="Meng S."/>
            <person name="Li G."/>
            <person name="Viehrig K."/>
            <person name="Ye F."/>
            <person name="Su P."/>
            <person name="Kiefer A.F."/>
            <person name="Nichols A."/>
            <person name="Cepeda A.J."/>
            <person name="Yan W."/>
            <person name="Fan B."/>
            <person name="Jiang Y."/>
            <person name="Adhikari A."/>
            <person name="Zheng C.-J."/>
            <person name="Schuster L."/>
            <person name="Cowan T.M."/>
            <person name="Smanski M.J."/>
            <person name="Chevrette M.G."/>
            <person name="de Carvalho L.P.S."/>
            <person name="Shen B."/>
        </authorList>
    </citation>
    <scope>NUCLEOTIDE SEQUENCE</scope>
    <source>
        <strain evidence="2">NPDC080035</strain>
    </source>
</reference>
<dbReference type="EMBL" id="CP157390">
    <property type="protein sequence ID" value="XBM49497.1"/>
    <property type="molecule type" value="Genomic_DNA"/>
</dbReference>
<feature type="transmembrane region" description="Helical" evidence="1">
    <location>
        <begin position="44"/>
        <end position="63"/>
    </location>
</feature>
<accession>A0AAU7GFM9</accession>
<dbReference type="AlphaFoldDB" id="A0AAU7GFM9"/>
<keyword evidence="1" id="KW-0472">Membrane</keyword>
<evidence type="ECO:0008006" key="3">
    <source>
        <dbReference type="Google" id="ProtNLM"/>
    </source>
</evidence>
<proteinExistence type="predicted"/>
<protein>
    <recommendedName>
        <fullName evidence="3">DUF1345 domain-containing protein</fullName>
    </recommendedName>
</protein>
<feature type="transmembrane region" description="Helical" evidence="1">
    <location>
        <begin position="20"/>
        <end position="38"/>
    </location>
</feature>
<keyword evidence="1" id="KW-1133">Transmembrane helix</keyword>
<gene>
    <name evidence="2" type="ORF">AAME72_06445</name>
</gene>
<dbReference type="SUPFAM" id="SSF81324">
    <property type="entry name" value="Voltage-gated potassium channels"/>
    <property type="match status" value="1"/>
</dbReference>
<dbReference type="RefSeq" id="WP_348789415.1">
    <property type="nucleotide sequence ID" value="NZ_CP157390.1"/>
</dbReference>
<feature type="transmembrane region" description="Helical" evidence="1">
    <location>
        <begin position="75"/>
        <end position="96"/>
    </location>
</feature>